<dbReference type="GO" id="GO:0016887">
    <property type="term" value="F:ATP hydrolysis activity"/>
    <property type="evidence" value="ECO:0007669"/>
    <property type="project" value="InterPro"/>
</dbReference>
<dbReference type="InterPro" id="IPR003439">
    <property type="entry name" value="ABC_transporter-like_ATP-bd"/>
</dbReference>
<evidence type="ECO:0000313" key="5">
    <source>
        <dbReference type="EMBL" id="BAL58508.1"/>
    </source>
</evidence>
<dbReference type="InterPro" id="IPR003593">
    <property type="entry name" value="AAA+_ATPase"/>
</dbReference>
<dbReference type="InterPro" id="IPR027417">
    <property type="entry name" value="P-loop_NTPase"/>
</dbReference>
<evidence type="ECO:0000259" key="4">
    <source>
        <dbReference type="PROSITE" id="PS50893"/>
    </source>
</evidence>
<evidence type="ECO:0000256" key="3">
    <source>
        <dbReference type="ARBA" id="ARBA00022840"/>
    </source>
</evidence>
<dbReference type="GO" id="GO:0005524">
    <property type="term" value="F:ATP binding"/>
    <property type="evidence" value="ECO:0007669"/>
    <property type="project" value="UniProtKB-KW"/>
</dbReference>
<keyword evidence="3 5" id="KW-0067">ATP-binding</keyword>
<dbReference type="Gene3D" id="3.40.50.300">
    <property type="entry name" value="P-loop containing nucleotide triphosphate hydrolases"/>
    <property type="match status" value="1"/>
</dbReference>
<dbReference type="Pfam" id="PF00005">
    <property type="entry name" value="ABC_tran"/>
    <property type="match status" value="1"/>
</dbReference>
<evidence type="ECO:0000256" key="2">
    <source>
        <dbReference type="ARBA" id="ARBA00022741"/>
    </source>
</evidence>
<gene>
    <name evidence="5" type="ORF">HGMM_OP2C058</name>
</gene>
<sequence>MALLTLENVTKRFGGLTAVHHVSLEIDRGEAIGIVGPNGSGKTTLFNLISGVYSPDEGRIFFEGQEITKLPAYKRTQLGIGRTFQIPRPFSAATVRENVAIGALFGTQSGKVSIEDALEIADYYLKLTGFWEHRHKNAGALTPVEKKMMEIARALAMKPKLLLLDESMAGMPPKDVDSMVQFLKKIKEDEGIAIVSMVEHIMRAVVGFAERVIVMHQGRKFLEAPTSEALSDPRVVEIYLGRPVKEEHAETQGS</sequence>
<dbReference type="PROSITE" id="PS50893">
    <property type="entry name" value="ABC_TRANSPORTER_2"/>
    <property type="match status" value="1"/>
</dbReference>
<evidence type="ECO:0000256" key="1">
    <source>
        <dbReference type="ARBA" id="ARBA00022448"/>
    </source>
</evidence>
<dbReference type="InterPro" id="IPR051120">
    <property type="entry name" value="ABC_AA/LPS_Transport"/>
</dbReference>
<feature type="domain" description="ABC transporter" evidence="4">
    <location>
        <begin position="4"/>
        <end position="242"/>
    </location>
</feature>
<dbReference type="PANTHER" id="PTHR45772">
    <property type="entry name" value="CONSERVED COMPONENT OF ABC TRANSPORTER FOR NATURAL AMINO ACIDS-RELATED"/>
    <property type="match status" value="1"/>
</dbReference>
<dbReference type="CDD" id="cd03219">
    <property type="entry name" value="ABC_Mj1267_LivG_branched"/>
    <property type="match status" value="1"/>
</dbReference>
<accession>H5SQZ1</accession>
<keyword evidence="1" id="KW-0813">Transport</keyword>
<name>H5SQZ1_ACEAU</name>
<dbReference type="EMBL" id="AP011801">
    <property type="protein sequence ID" value="BAL58508.1"/>
    <property type="molecule type" value="Genomic_DNA"/>
</dbReference>
<proteinExistence type="predicted"/>
<keyword evidence="2" id="KW-0547">Nucleotide-binding</keyword>
<reference evidence="5" key="1">
    <citation type="journal article" date="2005" name="Environ. Microbiol.">
        <title>Genetic and functional properties of uncultivated thermophilic crenarchaeotes from a subsurface gold mine as revealed by analysis of genome fragments.</title>
        <authorList>
            <person name="Nunoura T."/>
            <person name="Hirayama H."/>
            <person name="Takami H."/>
            <person name="Oida H."/>
            <person name="Nishi S."/>
            <person name="Shimamura S."/>
            <person name="Suzuki Y."/>
            <person name="Inagaki F."/>
            <person name="Takai K."/>
            <person name="Nealson K.H."/>
            <person name="Horikoshi K."/>
        </authorList>
    </citation>
    <scope>NUCLEOTIDE SEQUENCE</scope>
</reference>
<dbReference type="PANTHER" id="PTHR45772:SF8">
    <property type="entry name" value="HIGH-AFFINITY BRANCHED-CHAIN AMINO ACID TRANSPORT ATP-BINDING PROTEIN"/>
    <property type="match status" value="1"/>
</dbReference>
<dbReference type="AlphaFoldDB" id="H5SQZ1"/>
<dbReference type="SMART" id="SM00382">
    <property type="entry name" value="AAA"/>
    <property type="match status" value="1"/>
</dbReference>
<organism evidence="5">
    <name type="scientific">Acetithermum autotrophicum</name>
    <dbReference type="NCBI Taxonomy" id="1446466"/>
    <lineage>
        <taxon>Bacteria</taxon>
        <taxon>Candidatus Bipolaricaulota</taxon>
        <taxon>Candidatus Acetithermum</taxon>
    </lineage>
</organism>
<dbReference type="GO" id="GO:0005886">
    <property type="term" value="C:plasma membrane"/>
    <property type="evidence" value="ECO:0007669"/>
    <property type="project" value="TreeGrafter"/>
</dbReference>
<protein>
    <submittedName>
        <fullName evidence="5">Branched-chain amino acid transport system ATP-binding protein</fullName>
    </submittedName>
</protein>
<reference evidence="5" key="2">
    <citation type="journal article" date="2012" name="PLoS ONE">
        <title>A Deeply Branching Thermophilic Bacterium with an Ancient Acetyl-CoA Pathway Dominates a Subsurface Ecosystem.</title>
        <authorList>
            <person name="Takami H."/>
            <person name="Noguchi H."/>
            <person name="Takaki Y."/>
            <person name="Uchiyama I."/>
            <person name="Toyoda A."/>
            <person name="Nishi S."/>
            <person name="Chee G.-J."/>
            <person name="Arai W."/>
            <person name="Nunoura T."/>
            <person name="Itoh T."/>
            <person name="Hattori M."/>
            <person name="Takai K."/>
        </authorList>
    </citation>
    <scope>NUCLEOTIDE SEQUENCE</scope>
</reference>
<dbReference type="SUPFAM" id="SSF52540">
    <property type="entry name" value="P-loop containing nucleoside triphosphate hydrolases"/>
    <property type="match status" value="1"/>
</dbReference>